<evidence type="ECO:0000259" key="3">
    <source>
        <dbReference type="PROSITE" id="PS51186"/>
    </source>
</evidence>
<reference evidence="4 5" key="1">
    <citation type="submission" date="2019-01" db="EMBL/GenBank/DDBJ databases">
        <authorList>
            <person name="B I."/>
            <person name="Ch S."/>
            <person name="Ch V.R."/>
        </authorList>
    </citation>
    <scope>NUCLEOTIDE SEQUENCE [LARGE SCALE GENOMIC DNA]</scope>
    <source>
        <strain evidence="4 5">JC507</strain>
    </source>
</reference>
<accession>A0ABY2RAU1</accession>
<keyword evidence="2" id="KW-0012">Acyltransferase</keyword>
<feature type="domain" description="N-acetyltransferase" evidence="3">
    <location>
        <begin position="44"/>
        <end position="204"/>
    </location>
</feature>
<evidence type="ECO:0000256" key="2">
    <source>
        <dbReference type="ARBA" id="ARBA00023315"/>
    </source>
</evidence>
<keyword evidence="1" id="KW-0808">Transferase</keyword>
<sequence>MNSKSYTLPLGLSNVEPGHIASIVTCLEMTKRPVLSDLLMPEGISLDLLKNPDLSAYRELFRKIGADWLWFSRLIISDEELYDILNRESTKIFVVKQNGVEIGLLELDFSEKHTCELVFLGLDSSVTGNGLGRILMNKALQIAWSSGIERMWLHTCSFDHPDALKFYLRNGFKPYAVKVEVHPDPRLSGHLSTDSAAHVPIVRN</sequence>
<dbReference type="PROSITE" id="PS51186">
    <property type="entry name" value="GNAT"/>
    <property type="match status" value="1"/>
</dbReference>
<dbReference type="CDD" id="cd04301">
    <property type="entry name" value="NAT_SF"/>
    <property type="match status" value="1"/>
</dbReference>
<dbReference type="SUPFAM" id="SSF55729">
    <property type="entry name" value="Acyl-CoA N-acyltransferases (Nat)"/>
    <property type="match status" value="1"/>
</dbReference>
<protein>
    <submittedName>
        <fullName evidence="4">GNAT family N-acetyltransferase</fullName>
    </submittedName>
</protein>
<dbReference type="Pfam" id="PF00583">
    <property type="entry name" value="Acetyltransf_1"/>
    <property type="match status" value="1"/>
</dbReference>
<keyword evidence="5" id="KW-1185">Reference proteome</keyword>
<dbReference type="InterPro" id="IPR000182">
    <property type="entry name" value="GNAT_dom"/>
</dbReference>
<dbReference type="RefSeq" id="WP_076596501.1">
    <property type="nucleotide sequence ID" value="NZ_SDLV01000017.1"/>
</dbReference>
<dbReference type="Proteomes" id="UP000306038">
    <property type="component" value="Unassembled WGS sequence"/>
</dbReference>
<dbReference type="PANTHER" id="PTHR43800:SF1">
    <property type="entry name" value="PEPTIDYL-LYSINE N-ACETYLTRANSFERASE YJAB"/>
    <property type="match status" value="1"/>
</dbReference>
<dbReference type="EMBL" id="SDLV01000017">
    <property type="protein sequence ID" value="THV60573.1"/>
    <property type="molecule type" value="Genomic_DNA"/>
</dbReference>
<organism evidence="4 5">
    <name type="scientific">Chryseobacterium candidae</name>
    <dbReference type="NCBI Taxonomy" id="1978493"/>
    <lineage>
        <taxon>Bacteria</taxon>
        <taxon>Pseudomonadati</taxon>
        <taxon>Bacteroidota</taxon>
        <taxon>Flavobacteriia</taxon>
        <taxon>Flavobacteriales</taxon>
        <taxon>Weeksellaceae</taxon>
        <taxon>Chryseobacterium group</taxon>
        <taxon>Chryseobacterium</taxon>
    </lineage>
</organism>
<proteinExistence type="predicted"/>
<name>A0ABY2RAU1_9FLAO</name>
<dbReference type="PANTHER" id="PTHR43800">
    <property type="entry name" value="PEPTIDYL-LYSINE N-ACETYLTRANSFERASE YJAB"/>
    <property type="match status" value="1"/>
</dbReference>
<comment type="caution">
    <text evidence="4">The sequence shown here is derived from an EMBL/GenBank/DDBJ whole genome shotgun (WGS) entry which is preliminary data.</text>
</comment>
<evidence type="ECO:0000256" key="1">
    <source>
        <dbReference type="ARBA" id="ARBA00022679"/>
    </source>
</evidence>
<gene>
    <name evidence="4" type="ORF">EK417_09310</name>
</gene>
<dbReference type="Gene3D" id="3.40.630.30">
    <property type="match status" value="1"/>
</dbReference>
<dbReference type="InterPro" id="IPR016181">
    <property type="entry name" value="Acyl_CoA_acyltransferase"/>
</dbReference>
<evidence type="ECO:0000313" key="5">
    <source>
        <dbReference type="Proteomes" id="UP000306038"/>
    </source>
</evidence>
<evidence type="ECO:0000313" key="4">
    <source>
        <dbReference type="EMBL" id="THV60573.1"/>
    </source>
</evidence>